<reference evidence="1 2" key="1">
    <citation type="journal article" date="2019" name="Emerg. Microbes Infect.">
        <title>Comprehensive subspecies identification of 175 nontuberculous mycobacteria species based on 7547 genomic profiles.</title>
        <authorList>
            <person name="Matsumoto Y."/>
            <person name="Kinjo T."/>
            <person name="Motooka D."/>
            <person name="Nabeya D."/>
            <person name="Jung N."/>
            <person name="Uechi K."/>
            <person name="Horii T."/>
            <person name="Iida T."/>
            <person name="Fujita J."/>
            <person name="Nakamura S."/>
        </authorList>
    </citation>
    <scope>NUCLEOTIDE SEQUENCE [LARGE SCALE GENOMIC DNA]</scope>
    <source>
        <strain evidence="1 2">JCM 17423</strain>
    </source>
</reference>
<organism evidence="1 2">
    <name type="scientific">Mycolicibacterium litorale</name>
    <dbReference type="NCBI Taxonomy" id="758802"/>
    <lineage>
        <taxon>Bacteria</taxon>
        <taxon>Bacillati</taxon>
        <taxon>Actinomycetota</taxon>
        <taxon>Actinomycetes</taxon>
        <taxon>Mycobacteriales</taxon>
        <taxon>Mycobacteriaceae</taxon>
        <taxon>Mycolicibacterium</taxon>
    </lineage>
</organism>
<dbReference type="Proteomes" id="UP000466607">
    <property type="component" value="Chromosome"/>
</dbReference>
<dbReference type="EMBL" id="AP022586">
    <property type="protein sequence ID" value="BBY18272.1"/>
    <property type="molecule type" value="Genomic_DNA"/>
</dbReference>
<protein>
    <recommendedName>
        <fullName evidence="3">HNH endonuclease</fullName>
    </recommendedName>
</protein>
<sequence length="422" mass="44498">MHVCHIYATPRRILASLMPPRSHRPITEATAKELYAHAISCGHPQCNEPLYRDEGSGVRALNSRIAHICARSEGGPRWNPDMPEAENRSASNLVVLCISHADLVDQKQLVAQYPVELLLQWKQAQLDEYTRVVETGRVAGWALTDDEAAEVVEKSERSTTINLTAETIIVGGMGGHLGGAGGGGGVIGSDAATGGTGGDVTINLEGQPGQFPGAGGGGGGALDYQGPWLPHTGDGTAGRAHIAGYDGGDGGDTVISIGDREILRAPGGRGARAGSGERKQTDRLHVSALLPANAVFVDNALAHILYGGWRHVDVIFTPARIEMPMLVVVEAGGVDAGEYTITIDLHSPDGELRLTASLALVIDEPGDLVRVPFQHTWDFQADQLGVWRISVRSETSTLAVYDLMIKQPDAPVASSSVKGVAT</sequence>
<keyword evidence="2" id="KW-1185">Reference proteome</keyword>
<evidence type="ECO:0008006" key="3">
    <source>
        <dbReference type="Google" id="ProtNLM"/>
    </source>
</evidence>
<evidence type="ECO:0000313" key="1">
    <source>
        <dbReference type="EMBL" id="BBY18272.1"/>
    </source>
</evidence>
<proteinExistence type="predicted"/>
<dbReference type="AlphaFoldDB" id="A0AAD1ILW0"/>
<gene>
    <name evidence="1" type="ORF">MLIT_38640</name>
</gene>
<name>A0AAD1ILW0_9MYCO</name>
<evidence type="ECO:0000313" key="2">
    <source>
        <dbReference type="Proteomes" id="UP000466607"/>
    </source>
</evidence>
<accession>A0AAD1ILW0</accession>